<accession>A0A6J3L1S4</accession>
<dbReference type="KEGG" id="bvk:117238415"/>
<feature type="region of interest" description="Disordered" evidence="1">
    <location>
        <begin position="1"/>
        <end position="28"/>
    </location>
</feature>
<feature type="compositionally biased region" description="Basic residues" evidence="1">
    <location>
        <begin position="17"/>
        <end position="28"/>
    </location>
</feature>
<name>A0A6J3L1S4_9HYME</name>
<evidence type="ECO:0000256" key="1">
    <source>
        <dbReference type="SAM" id="MobiDB-lite"/>
    </source>
</evidence>
<sequence length="132" mass="15939">MDMEDDVSSIAEQNTRSPRRNRRNRISHKTSFRKFLRNVWRKIEAEIDGKEYKNTDDNGDHYFFTILLYFKNSSLSASGKKEIFCVEDEKTNMQYNICLILLYLPCKMYRCLTYIILITYSWEVKLCKIIYF</sequence>
<protein>
    <submittedName>
        <fullName evidence="3">Uncharacterized protein LOC117238415</fullName>
    </submittedName>
</protein>
<proteinExistence type="predicted"/>
<gene>
    <name evidence="3" type="primary">LOC117238415</name>
</gene>
<dbReference type="Proteomes" id="UP000504631">
    <property type="component" value="Unplaced"/>
</dbReference>
<reference evidence="3" key="1">
    <citation type="submission" date="2025-08" db="UniProtKB">
        <authorList>
            <consortium name="RefSeq"/>
        </authorList>
    </citation>
    <scope>IDENTIFICATION</scope>
    <source>
        <tissue evidence="3">Muscle</tissue>
    </source>
</reference>
<dbReference type="RefSeq" id="XP_033359187.1">
    <property type="nucleotide sequence ID" value="XM_033503296.1"/>
</dbReference>
<evidence type="ECO:0000313" key="2">
    <source>
        <dbReference type="Proteomes" id="UP000504631"/>
    </source>
</evidence>
<dbReference type="GeneID" id="117238415"/>
<keyword evidence="2" id="KW-1185">Reference proteome</keyword>
<organism evidence="2 3">
    <name type="scientific">Bombus vosnesenskii</name>
    <dbReference type="NCBI Taxonomy" id="207650"/>
    <lineage>
        <taxon>Eukaryota</taxon>
        <taxon>Metazoa</taxon>
        <taxon>Ecdysozoa</taxon>
        <taxon>Arthropoda</taxon>
        <taxon>Hexapoda</taxon>
        <taxon>Insecta</taxon>
        <taxon>Pterygota</taxon>
        <taxon>Neoptera</taxon>
        <taxon>Endopterygota</taxon>
        <taxon>Hymenoptera</taxon>
        <taxon>Apocrita</taxon>
        <taxon>Aculeata</taxon>
        <taxon>Apoidea</taxon>
        <taxon>Anthophila</taxon>
        <taxon>Apidae</taxon>
        <taxon>Bombus</taxon>
        <taxon>Pyrobombus</taxon>
    </lineage>
</organism>
<evidence type="ECO:0000313" key="3">
    <source>
        <dbReference type="RefSeq" id="XP_033359187.1"/>
    </source>
</evidence>
<dbReference type="AlphaFoldDB" id="A0A6J3L1S4"/>